<evidence type="ECO:0000313" key="4">
    <source>
        <dbReference type="Proteomes" id="UP000306050"/>
    </source>
</evidence>
<evidence type="ECO:0000259" key="2">
    <source>
        <dbReference type="Pfam" id="PF00884"/>
    </source>
</evidence>
<feature type="domain" description="Sulfatase N-terminal" evidence="2">
    <location>
        <begin position="2"/>
        <end position="134"/>
    </location>
</feature>
<proteinExistence type="inferred from homology"/>
<dbReference type="EMBL" id="SRRM01000014">
    <property type="protein sequence ID" value="TKY87449.1"/>
    <property type="molecule type" value="Genomic_DNA"/>
</dbReference>
<dbReference type="OrthoDB" id="103349at2759"/>
<dbReference type="PANTHER" id="PTHR42693">
    <property type="entry name" value="ARYLSULFATASE FAMILY MEMBER"/>
    <property type="match status" value="1"/>
</dbReference>
<dbReference type="InterPro" id="IPR050738">
    <property type="entry name" value="Sulfatase"/>
</dbReference>
<dbReference type="Gene3D" id="3.30.1120.10">
    <property type="match status" value="1"/>
</dbReference>
<dbReference type="Gene3D" id="3.40.720.10">
    <property type="entry name" value="Alkaline Phosphatase, subunit A"/>
    <property type="match status" value="1"/>
</dbReference>
<accession>A0A4V6ETP8</accession>
<dbReference type="SUPFAM" id="SSF53649">
    <property type="entry name" value="Alkaline phosphatase-like"/>
    <property type="match status" value="1"/>
</dbReference>
<comment type="similarity">
    <text evidence="1">Belongs to the sulfatase family.</text>
</comment>
<dbReference type="GO" id="GO:0004065">
    <property type="term" value="F:arylsulfatase activity"/>
    <property type="evidence" value="ECO:0007669"/>
    <property type="project" value="TreeGrafter"/>
</dbReference>
<dbReference type="InterPro" id="IPR017850">
    <property type="entry name" value="Alkaline_phosphatase_core_sf"/>
</dbReference>
<protein>
    <recommendedName>
        <fullName evidence="2">Sulfatase N-terminal domain-containing protein</fullName>
    </recommendedName>
</protein>
<evidence type="ECO:0000256" key="1">
    <source>
        <dbReference type="ARBA" id="ARBA00008779"/>
    </source>
</evidence>
<sequence length="237" mass="26691">MVSTMDANIGRVVDHLDKTRELDNTFILFMSDNGAVGALLEALPVMGPQMAQVMCGIYYNSFENIGRSNNFTYYGPQWAQAATAPSRMYKARITDGGIRCPAFILYPSFEKQNGSIVSDFSTVMDILPTLLERAQTRHPERIFRGRSVLEPKGQLWSPFLHNTSKQIHRDDHVTGWDLVRQQAIRKGSWKAVFLPAPNGPEHLVHSTSIRALRGTIIMVYEATRLRAEGVFGQVYKT</sequence>
<comment type="caution">
    <text evidence="3">The sequence shown here is derived from an EMBL/GenBank/DDBJ whole genome shotgun (WGS) entry which is preliminary data.</text>
</comment>
<dbReference type="PANTHER" id="PTHR42693:SF33">
    <property type="entry name" value="ARYLSULFATASE"/>
    <property type="match status" value="1"/>
</dbReference>
<dbReference type="InterPro" id="IPR000917">
    <property type="entry name" value="Sulfatase_N"/>
</dbReference>
<keyword evidence="4" id="KW-1185">Reference proteome</keyword>
<name>A0A4V6ETP8_9BASI</name>
<reference evidence="3 4" key="1">
    <citation type="submission" date="2019-05" db="EMBL/GenBank/DDBJ databases">
        <title>Sporisorium graminicola CBS 10092 draft sequencing and annotation.</title>
        <authorList>
            <person name="Solano-Gonzalez S."/>
            <person name="Caddick M.X."/>
            <person name="Darby A."/>
        </authorList>
    </citation>
    <scope>NUCLEOTIDE SEQUENCE [LARGE SCALE GENOMIC DNA]</scope>
    <source>
        <strain evidence="3 4">CBS 10092</strain>
    </source>
</reference>
<dbReference type="RefSeq" id="XP_029739434.1">
    <property type="nucleotide sequence ID" value="XM_029884724.1"/>
</dbReference>
<dbReference type="GeneID" id="40727022"/>
<dbReference type="AlphaFoldDB" id="A0A4V6ETP8"/>
<organism evidence="3 4">
    <name type="scientific">Sporisorium graminicola</name>
    <dbReference type="NCBI Taxonomy" id="280036"/>
    <lineage>
        <taxon>Eukaryota</taxon>
        <taxon>Fungi</taxon>
        <taxon>Dikarya</taxon>
        <taxon>Basidiomycota</taxon>
        <taxon>Ustilaginomycotina</taxon>
        <taxon>Ustilaginomycetes</taxon>
        <taxon>Ustilaginales</taxon>
        <taxon>Ustilaginaceae</taxon>
        <taxon>Sporisorium</taxon>
    </lineage>
</organism>
<gene>
    <name evidence="3" type="ORF">EX895_004127</name>
</gene>
<dbReference type="Pfam" id="PF00884">
    <property type="entry name" value="Sulfatase"/>
    <property type="match status" value="1"/>
</dbReference>
<dbReference type="KEGG" id="sgra:EX895_004127"/>
<dbReference type="Proteomes" id="UP000306050">
    <property type="component" value="Chromosome SGRAM_22"/>
</dbReference>
<evidence type="ECO:0000313" key="3">
    <source>
        <dbReference type="EMBL" id="TKY87449.1"/>
    </source>
</evidence>